<sequence length="439" mass="50500">MNTLVSVREYARLTTEPCEASLDRAQVSVSAFDHLCRLNESFSRAGARLLQVDGRRWLRLDNYVGVLQTPCGTTLEVLPKHQDHGDSLTSCRALLRRMIQSMLDLPTRDAGEAQLERFDAPLTEWVMGRFLTELDRILKRGIRFDYQRVEEERPFLRGQLNVFAQLRQPPGRAHHFQVRHDVFVPDRPENRLLKLALESIRLATQHPDNWRLAQEISFRLAEVSASTRIQDDFRAWGTDSLMVHYRAIKPWCELILNRSLPLALLGTHSGLSLLFPMERLFEQHVTRWLRRQLPSDVRLRAPASSLSLCTHDGKPIFQLKPDLLVEAGAHRWILDTKWKRLNSADRDSKYGLSQSDFYQLHAYGMKYLQGRGNMALVYPRTTLFAEPLVPFHFDENLMLSVLPFDLDDDQLLGSDLISLPRHCKPTQGSKEPMAAFGAV</sequence>
<dbReference type="EMBL" id="CP157680">
    <property type="protein sequence ID" value="XBP73284.1"/>
    <property type="molecule type" value="Genomic_DNA"/>
</dbReference>
<dbReference type="AlphaFoldDB" id="A0AAU7M0B5"/>
<dbReference type="RefSeq" id="WP_349283379.1">
    <property type="nucleotide sequence ID" value="NZ_CBCSCU010000040.1"/>
</dbReference>
<geneLocation type="plasmid" evidence="1">
    <name>p5</name>
</geneLocation>
<dbReference type="REBASE" id="838243">
    <property type="entry name" value="Phy17735McrBCP"/>
</dbReference>
<gene>
    <name evidence="1" type="ORF">ABLV49_25935</name>
</gene>
<dbReference type="PANTHER" id="PTHR38733">
    <property type="entry name" value="PROTEIN MCRC"/>
    <property type="match status" value="1"/>
</dbReference>
<organism evidence="1">
    <name type="scientific">Polaromonas hydrogenivorans</name>
    <dbReference type="NCBI Taxonomy" id="335476"/>
    <lineage>
        <taxon>Bacteria</taxon>
        <taxon>Pseudomonadati</taxon>
        <taxon>Pseudomonadota</taxon>
        <taxon>Betaproteobacteria</taxon>
        <taxon>Burkholderiales</taxon>
        <taxon>Comamonadaceae</taxon>
        <taxon>Polaromonas</taxon>
    </lineage>
</organism>
<dbReference type="InterPro" id="IPR019292">
    <property type="entry name" value="McrC"/>
</dbReference>
<accession>A0AAU7M0B5</accession>
<dbReference type="Pfam" id="PF10117">
    <property type="entry name" value="McrBC"/>
    <property type="match status" value="1"/>
</dbReference>
<reference evidence="1" key="1">
    <citation type="submission" date="2024-05" db="EMBL/GenBank/DDBJ databases">
        <authorList>
            <person name="Bunk B."/>
            <person name="Swiderski J."/>
            <person name="Sproer C."/>
            <person name="Thiel V."/>
        </authorList>
    </citation>
    <scope>NUCLEOTIDE SEQUENCE</scope>
    <source>
        <strain evidence="1">DSM 17735</strain>
        <plasmid evidence="1">p5</plasmid>
    </source>
</reference>
<proteinExistence type="predicted"/>
<protein>
    <submittedName>
        <fullName evidence="1">McrC family protein</fullName>
    </submittedName>
</protein>
<keyword evidence="1" id="KW-0614">Plasmid</keyword>
<name>A0AAU7M0B5_9BURK</name>
<dbReference type="PANTHER" id="PTHR38733:SF1">
    <property type="entry name" value="TYPE IV METHYL-DIRECTED RESTRICTION ENZYME ECOKMCRBC"/>
    <property type="match status" value="1"/>
</dbReference>
<evidence type="ECO:0000313" key="1">
    <source>
        <dbReference type="EMBL" id="XBP73284.1"/>
    </source>
</evidence>